<keyword evidence="14" id="KW-1185">Reference proteome</keyword>
<comment type="catalytic activity">
    <reaction evidence="1">
        <text>2 a phenolic donor + H2O2 = 2 a phenolic radical donor + 2 H2O</text>
        <dbReference type="Rhea" id="RHEA:56136"/>
        <dbReference type="ChEBI" id="CHEBI:15377"/>
        <dbReference type="ChEBI" id="CHEBI:16240"/>
        <dbReference type="ChEBI" id="CHEBI:139520"/>
        <dbReference type="ChEBI" id="CHEBI:139521"/>
        <dbReference type="EC" id="1.11.1.7"/>
    </reaction>
</comment>
<dbReference type="GO" id="GO:0004601">
    <property type="term" value="F:peroxidase activity"/>
    <property type="evidence" value="ECO:0000318"/>
    <property type="project" value="GO_Central"/>
</dbReference>
<comment type="cofactor">
    <cofactor evidence="10">
        <name>heme b</name>
        <dbReference type="ChEBI" id="CHEBI:60344"/>
    </cofactor>
    <text evidence="10">Binds 1 heme b (iron(II)-protoporphyrin IX) group per subunit.</text>
</comment>
<dbReference type="SUPFAM" id="SSF48113">
    <property type="entry name" value="Heme-dependent peroxidases"/>
    <property type="match status" value="1"/>
</dbReference>
<feature type="domain" description="Plant heme peroxidase family profile" evidence="12">
    <location>
        <begin position="60"/>
        <end position="195"/>
    </location>
</feature>
<keyword evidence="5" id="KW-0349">Heme</keyword>
<evidence type="ECO:0000313" key="13">
    <source>
        <dbReference type="EMBL" id="KAJ0194820.1"/>
    </source>
</evidence>
<dbReference type="InterPro" id="IPR002016">
    <property type="entry name" value="Haem_peroxidase"/>
</dbReference>
<evidence type="ECO:0000256" key="4">
    <source>
        <dbReference type="ARBA" id="ARBA00022559"/>
    </source>
</evidence>
<keyword evidence="8 10" id="KW-0408">Iron</keyword>
<dbReference type="Proteomes" id="UP000235145">
    <property type="component" value="Unassembled WGS sequence"/>
</dbReference>
<name>A0A9R1UXY3_LACSA</name>
<comment type="caution">
    <text evidence="13">The sequence shown here is derived from an EMBL/GenBank/DDBJ whole genome shotgun (WGS) entry which is preliminary data.</text>
</comment>
<dbReference type="EMBL" id="NBSK02000007">
    <property type="protein sequence ID" value="KAJ0194820.1"/>
    <property type="molecule type" value="Genomic_DNA"/>
</dbReference>
<evidence type="ECO:0000256" key="6">
    <source>
        <dbReference type="ARBA" id="ARBA00022723"/>
    </source>
</evidence>
<organism evidence="13 14">
    <name type="scientific">Lactuca sativa</name>
    <name type="common">Garden lettuce</name>
    <dbReference type="NCBI Taxonomy" id="4236"/>
    <lineage>
        <taxon>Eukaryota</taxon>
        <taxon>Viridiplantae</taxon>
        <taxon>Streptophyta</taxon>
        <taxon>Embryophyta</taxon>
        <taxon>Tracheophyta</taxon>
        <taxon>Spermatophyta</taxon>
        <taxon>Magnoliopsida</taxon>
        <taxon>eudicotyledons</taxon>
        <taxon>Gunneridae</taxon>
        <taxon>Pentapetalae</taxon>
        <taxon>asterids</taxon>
        <taxon>campanulids</taxon>
        <taxon>Asterales</taxon>
        <taxon>Asteraceae</taxon>
        <taxon>Cichorioideae</taxon>
        <taxon>Cichorieae</taxon>
        <taxon>Lactucinae</taxon>
        <taxon>Lactuca</taxon>
    </lineage>
</organism>
<evidence type="ECO:0000256" key="7">
    <source>
        <dbReference type="ARBA" id="ARBA00023002"/>
    </source>
</evidence>
<dbReference type="GO" id="GO:0046872">
    <property type="term" value="F:metal ion binding"/>
    <property type="evidence" value="ECO:0007669"/>
    <property type="project" value="UniProtKB-KW"/>
</dbReference>
<feature type="binding site" description="axial binding residue" evidence="10">
    <location>
        <position position="155"/>
    </location>
    <ligand>
        <name>heme b</name>
        <dbReference type="ChEBI" id="CHEBI:60344"/>
    </ligand>
    <ligandPart>
        <name>Fe</name>
        <dbReference type="ChEBI" id="CHEBI:18248"/>
    </ligandPart>
</feature>
<protein>
    <recommendedName>
        <fullName evidence="3">peroxidase</fullName>
        <ecNumber evidence="3">1.11.1.7</ecNumber>
    </recommendedName>
</protein>
<keyword evidence="7" id="KW-0560">Oxidoreductase</keyword>
<dbReference type="GO" id="GO:0009505">
    <property type="term" value="C:plant-type cell wall"/>
    <property type="evidence" value="ECO:0000318"/>
    <property type="project" value="GO_Central"/>
</dbReference>
<evidence type="ECO:0000256" key="5">
    <source>
        <dbReference type="ARBA" id="ARBA00022617"/>
    </source>
</evidence>
<dbReference type="GO" id="GO:0020037">
    <property type="term" value="F:heme binding"/>
    <property type="evidence" value="ECO:0007669"/>
    <property type="project" value="InterPro"/>
</dbReference>
<dbReference type="PRINTS" id="PR00461">
    <property type="entry name" value="PLPEROXIDASE"/>
</dbReference>
<accession>A0A9R1UXY3</accession>
<gene>
    <name evidence="13" type="ORF">LSAT_V11C700387430</name>
</gene>
<evidence type="ECO:0000313" key="14">
    <source>
        <dbReference type="Proteomes" id="UP000235145"/>
    </source>
</evidence>
<dbReference type="GO" id="GO:0006979">
    <property type="term" value="P:response to oxidative stress"/>
    <property type="evidence" value="ECO:0007669"/>
    <property type="project" value="InterPro"/>
</dbReference>
<sequence>MIGRLRHVVLGIINKLVSSPTTEEQKFYLLNIVIQSYGYDAVAVLLFLVLSKYDFSIYCLKCFEHLDIIKAELENACPAVVSCVDLLVVAAYESVILVSWWTILSSSIGRKDSNRSFSQLSYELPSPLYDLSTNIARFATGVFTDKETVTLLGAHSTGMIHCKFFEKRLYNFDHYATTDPITINMTITITFFIKN</sequence>
<proteinExistence type="inferred from homology"/>
<dbReference type="AlphaFoldDB" id="A0A9R1UXY3"/>
<keyword evidence="4" id="KW-0575">Peroxidase</keyword>
<evidence type="ECO:0000256" key="9">
    <source>
        <dbReference type="PIRSR" id="PIRSR600823-2"/>
    </source>
</evidence>
<keyword evidence="6 10" id="KW-0479">Metal-binding</keyword>
<dbReference type="InterPro" id="IPR000823">
    <property type="entry name" value="Peroxidase_pln"/>
</dbReference>
<evidence type="ECO:0000256" key="2">
    <source>
        <dbReference type="ARBA" id="ARBA00001913"/>
    </source>
</evidence>
<dbReference type="PROSITE" id="PS50873">
    <property type="entry name" value="PEROXIDASE_4"/>
    <property type="match status" value="1"/>
</dbReference>
<dbReference type="Gene3D" id="1.10.420.10">
    <property type="entry name" value="Peroxidase, domain 2"/>
    <property type="match status" value="1"/>
</dbReference>
<dbReference type="Pfam" id="PF00141">
    <property type="entry name" value="peroxidase"/>
    <property type="match status" value="1"/>
</dbReference>
<comment type="cofactor">
    <cofactor evidence="2">
        <name>Ca(2+)</name>
        <dbReference type="ChEBI" id="CHEBI:29108"/>
    </cofactor>
</comment>
<evidence type="ECO:0000256" key="8">
    <source>
        <dbReference type="ARBA" id="ARBA00023004"/>
    </source>
</evidence>
<evidence type="ECO:0000256" key="11">
    <source>
        <dbReference type="RuleBase" id="RU004241"/>
    </source>
</evidence>
<evidence type="ECO:0000256" key="1">
    <source>
        <dbReference type="ARBA" id="ARBA00000189"/>
    </source>
</evidence>
<evidence type="ECO:0000256" key="10">
    <source>
        <dbReference type="PIRSR" id="PIRSR600823-3"/>
    </source>
</evidence>
<dbReference type="GO" id="GO:0006950">
    <property type="term" value="P:response to stress"/>
    <property type="evidence" value="ECO:0000318"/>
    <property type="project" value="GO_Central"/>
</dbReference>
<dbReference type="GO" id="GO:0140825">
    <property type="term" value="F:lactoperoxidase activity"/>
    <property type="evidence" value="ECO:0007669"/>
    <property type="project" value="UniProtKB-EC"/>
</dbReference>
<dbReference type="PRINTS" id="PR00458">
    <property type="entry name" value="PEROXIDASE"/>
</dbReference>
<evidence type="ECO:0000256" key="3">
    <source>
        <dbReference type="ARBA" id="ARBA00012313"/>
    </source>
</evidence>
<dbReference type="EC" id="1.11.1.7" evidence="3"/>
<evidence type="ECO:0000259" key="12">
    <source>
        <dbReference type="PROSITE" id="PS50873"/>
    </source>
</evidence>
<feature type="binding site" evidence="9">
    <location>
        <position position="125"/>
    </location>
    <ligand>
        <name>substrate</name>
    </ligand>
</feature>
<dbReference type="InterPro" id="IPR010255">
    <property type="entry name" value="Haem_peroxidase_sf"/>
</dbReference>
<dbReference type="PANTHER" id="PTHR31235">
    <property type="entry name" value="PEROXIDASE 25-RELATED"/>
    <property type="match status" value="1"/>
</dbReference>
<reference evidence="13 14" key="1">
    <citation type="journal article" date="2017" name="Nat. Commun.">
        <title>Genome assembly with in vitro proximity ligation data and whole-genome triplication in lettuce.</title>
        <authorList>
            <person name="Reyes-Chin-Wo S."/>
            <person name="Wang Z."/>
            <person name="Yang X."/>
            <person name="Kozik A."/>
            <person name="Arikit S."/>
            <person name="Song C."/>
            <person name="Xia L."/>
            <person name="Froenicke L."/>
            <person name="Lavelle D.O."/>
            <person name="Truco M.J."/>
            <person name="Xia R."/>
            <person name="Zhu S."/>
            <person name="Xu C."/>
            <person name="Xu H."/>
            <person name="Xu X."/>
            <person name="Cox K."/>
            <person name="Korf I."/>
            <person name="Meyers B.C."/>
            <person name="Michelmore R.W."/>
        </authorList>
    </citation>
    <scope>NUCLEOTIDE SEQUENCE [LARGE SCALE GENOMIC DNA]</scope>
    <source>
        <strain evidence="14">cv. Salinas</strain>
        <tissue evidence="13">Seedlings</tissue>
    </source>
</reference>
<comment type="similarity">
    <text evidence="11">Belongs to the peroxidase family.</text>
</comment>